<evidence type="ECO:0000313" key="2">
    <source>
        <dbReference type="Proteomes" id="UP000252519"/>
    </source>
</evidence>
<accession>A0A368F8S9</accession>
<keyword evidence="2" id="KW-1185">Reference proteome</keyword>
<name>A0A368F8S9_ANCCA</name>
<comment type="caution">
    <text evidence="1">The sequence shown here is derived from an EMBL/GenBank/DDBJ whole genome shotgun (WGS) entry which is preliminary data.</text>
</comment>
<sequence>MSQPYVACGFRRLCWNYAVIPNSREPSASEQKHTTGRVANYQLVGRHTRLHYMIS</sequence>
<organism evidence="1 2">
    <name type="scientific">Ancylostoma caninum</name>
    <name type="common">Dog hookworm</name>
    <dbReference type="NCBI Taxonomy" id="29170"/>
    <lineage>
        <taxon>Eukaryota</taxon>
        <taxon>Metazoa</taxon>
        <taxon>Ecdysozoa</taxon>
        <taxon>Nematoda</taxon>
        <taxon>Chromadorea</taxon>
        <taxon>Rhabditida</taxon>
        <taxon>Rhabditina</taxon>
        <taxon>Rhabditomorpha</taxon>
        <taxon>Strongyloidea</taxon>
        <taxon>Ancylostomatidae</taxon>
        <taxon>Ancylostomatinae</taxon>
        <taxon>Ancylostoma</taxon>
    </lineage>
</organism>
<dbReference type="EMBL" id="JOJR01002552">
    <property type="protein sequence ID" value="RCN28503.1"/>
    <property type="molecule type" value="Genomic_DNA"/>
</dbReference>
<proteinExistence type="predicted"/>
<evidence type="ECO:0000313" key="1">
    <source>
        <dbReference type="EMBL" id="RCN28503.1"/>
    </source>
</evidence>
<reference evidence="1 2" key="1">
    <citation type="submission" date="2014-10" db="EMBL/GenBank/DDBJ databases">
        <title>Draft genome of the hookworm Ancylostoma caninum.</title>
        <authorList>
            <person name="Mitreva M."/>
        </authorList>
    </citation>
    <scope>NUCLEOTIDE SEQUENCE [LARGE SCALE GENOMIC DNA]</scope>
    <source>
        <strain evidence="1 2">Baltimore</strain>
    </source>
</reference>
<protein>
    <submittedName>
        <fullName evidence="1">Uncharacterized protein</fullName>
    </submittedName>
</protein>
<dbReference type="Proteomes" id="UP000252519">
    <property type="component" value="Unassembled WGS sequence"/>
</dbReference>
<dbReference type="AlphaFoldDB" id="A0A368F8S9"/>
<gene>
    <name evidence="1" type="ORF">ANCCAN_25753</name>
</gene>